<dbReference type="VEuPathDB" id="ToxoDB:EMWEY_00038540"/>
<dbReference type="Proteomes" id="UP000030763">
    <property type="component" value="Unassembled WGS sequence"/>
</dbReference>
<organism evidence="3 4">
    <name type="scientific">Eimeria maxima</name>
    <name type="common">Coccidian parasite</name>
    <dbReference type="NCBI Taxonomy" id="5804"/>
    <lineage>
        <taxon>Eukaryota</taxon>
        <taxon>Sar</taxon>
        <taxon>Alveolata</taxon>
        <taxon>Apicomplexa</taxon>
        <taxon>Conoidasida</taxon>
        <taxon>Coccidia</taxon>
        <taxon>Eucoccidiorida</taxon>
        <taxon>Eimeriorina</taxon>
        <taxon>Eimeriidae</taxon>
        <taxon>Eimeria</taxon>
    </lineage>
</organism>
<evidence type="ECO:0000256" key="2">
    <source>
        <dbReference type="SAM" id="SignalP"/>
    </source>
</evidence>
<evidence type="ECO:0000313" key="4">
    <source>
        <dbReference type="Proteomes" id="UP000030763"/>
    </source>
</evidence>
<keyword evidence="4" id="KW-1185">Reference proteome</keyword>
<reference evidence="3" key="2">
    <citation type="submission" date="2013-10" db="EMBL/GenBank/DDBJ databases">
        <authorList>
            <person name="Aslett M."/>
        </authorList>
    </citation>
    <scope>NUCLEOTIDE SEQUENCE [LARGE SCALE GENOMIC DNA]</scope>
    <source>
        <strain evidence="3">Weybridge</strain>
    </source>
</reference>
<feature type="compositionally biased region" description="Low complexity" evidence="1">
    <location>
        <begin position="103"/>
        <end position="123"/>
    </location>
</feature>
<gene>
    <name evidence="3" type="ORF">EMWEY_00038540</name>
</gene>
<dbReference type="RefSeq" id="XP_013337801.1">
    <property type="nucleotide sequence ID" value="XM_013482347.1"/>
</dbReference>
<name>U6MAV0_EIMMA</name>
<protein>
    <submittedName>
        <fullName evidence="3">Uncharacterized protein</fullName>
    </submittedName>
</protein>
<dbReference type="OrthoDB" id="345419at2759"/>
<evidence type="ECO:0000313" key="3">
    <source>
        <dbReference type="EMBL" id="CDJ61151.1"/>
    </source>
</evidence>
<dbReference type="GeneID" id="25337840"/>
<proteinExistence type="predicted"/>
<evidence type="ECO:0000256" key="1">
    <source>
        <dbReference type="SAM" id="MobiDB-lite"/>
    </source>
</evidence>
<keyword evidence="2" id="KW-0732">Signal</keyword>
<feature type="compositionally biased region" description="Polar residues" evidence="1">
    <location>
        <begin position="66"/>
        <end position="75"/>
    </location>
</feature>
<feature type="region of interest" description="Disordered" evidence="1">
    <location>
        <begin position="51"/>
        <end position="140"/>
    </location>
</feature>
<accession>U6MAV0</accession>
<dbReference type="AlphaFoldDB" id="U6MAV0"/>
<feature type="chain" id="PRO_5004673512" evidence="2">
    <location>
        <begin position="21"/>
        <end position="185"/>
    </location>
</feature>
<sequence length="185" mass="19274">MKRYTSCLVFAAWLCVSANAEDDGYVPPVPLHEAVTTKSTATDINDASLAGEQGKPAEEVADSLRQGASTPQETGDGSALAKQDTAPAAPQSDAAKMSEITGSSDAPVEASSEAASSSAPVASHVEETAKEANATEMVQAKKPLAMDPIAEMMGGEFNTEANQTMADSFLNVRSRVLRLKANRDL</sequence>
<dbReference type="EMBL" id="HG722019">
    <property type="protein sequence ID" value="CDJ61151.1"/>
    <property type="molecule type" value="Genomic_DNA"/>
</dbReference>
<feature type="signal peptide" evidence="2">
    <location>
        <begin position="1"/>
        <end position="20"/>
    </location>
</feature>
<dbReference type="OMA" id="RYTSCLV"/>
<reference evidence="3" key="1">
    <citation type="submission" date="2013-10" db="EMBL/GenBank/DDBJ databases">
        <title>Genomic analysis of the causative agents of coccidiosis in chickens.</title>
        <authorList>
            <person name="Reid A.J."/>
            <person name="Blake D."/>
            <person name="Billington K."/>
            <person name="Browne H."/>
            <person name="Dunn M."/>
            <person name="Hung S."/>
            <person name="Kawahara F."/>
            <person name="Miranda-Saavedra D."/>
            <person name="Mourier T."/>
            <person name="Nagra H."/>
            <person name="Otto T.D."/>
            <person name="Rawlings N."/>
            <person name="Sanchez A."/>
            <person name="Sanders M."/>
            <person name="Subramaniam C."/>
            <person name="Tay Y."/>
            <person name="Dear P."/>
            <person name="Doerig C."/>
            <person name="Gruber A."/>
            <person name="Parkinson J."/>
            <person name="Shirley M."/>
            <person name="Wan K.L."/>
            <person name="Berriman M."/>
            <person name="Tomley F."/>
            <person name="Pain A."/>
        </authorList>
    </citation>
    <scope>NUCLEOTIDE SEQUENCE [LARGE SCALE GENOMIC DNA]</scope>
    <source>
        <strain evidence="3">Weybridge</strain>
    </source>
</reference>